<proteinExistence type="predicted"/>
<sequence length="61" mass="7185">MTFRRKIYLSIEELQADLDAWILTYNNDRNHQGKIDCGRTSMQTFINGKEAWCDKITTLNC</sequence>
<protein>
    <recommendedName>
        <fullName evidence="3">Integrase catalytic domain-containing protein</fullName>
    </recommendedName>
</protein>
<dbReference type="AlphaFoldDB" id="A0A916FCG1"/>
<name>A0A916FCG1_9PROT</name>
<dbReference type="Proteomes" id="UP000675882">
    <property type="component" value="Unassembled WGS sequence"/>
</dbReference>
<evidence type="ECO:0000313" key="1">
    <source>
        <dbReference type="EMBL" id="CAE6730739.1"/>
    </source>
</evidence>
<evidence type="ECO:0008006" key="3">
    <source>
        <dbReference type="Google" id="ProtNLM"/>
    </source>
</evidence>
<evidence type="ECO:0000313" key="2">
    <source>
        <dbReference type="Proteomes" id="UP000675882"/>
    </source>
</evidence>
<dbReference type="EMBL" id="CAJNBL010000040">
    <property type="protein sequence ID" value="CAE6730739.1"/>
    <property type="molecule type" value="Genomic_DNA"/>
</dbReference>
<accession>A0A916FCG1</accession>
<comment type="caution">
    <text evidence="1">The sequence shown here is derived from an EMBL/GenBank/DDBJ whole genome shotgun (WGS) entry which is preliminary data.</text>
</comment>
<gene>
    <name evidence="1" type="ORF">NTGZN8_50032</name>
</gene>
<keyword evidence="2" id="KW-1185">Reference proteome</keyword>
<reference evidence="1" key="1">
    <citation type="submission" date="2021-02" db="EMBL/GenBank/DDBJ databases">
        <authorList>
            <person name="Han P."/>
        </authorList>
    </citation>
    <scope>NUCLEOTIDE SEQUENCE</scope>
    <source>
        <strain evidence="1">Candidatus Nitrotoga sp. ZN8</strain>
    </source>
</reference>
<organism evidence="1 2">
    <name type="scientific">Candidatus Nitrotoga fabula</name>
    <dbReference type="NCBI Taxonomy" id="2182327"/>
    <lineage>
        <taxon>Bacteria</taxon>
        <taxon>Pseudomonadati</taxon>
        <taxon>Pseudomonadota</taxon>
        <taxon>Betaproteobacteria</taxon>
        <taxon>Nitrosomonadales</taxon>
        <taxon>Gallionellaceae</taxon>
        <taxon>Candidatus Nitrotoga</taxon>
    </lineage>
</organism>